<dbReference type="PROSITE" id="PS01344">
    <property type="entry name" value="FRATAXIN_1"/>
    <property type="match status" value="1"/>
</dbReference>
<comment type="subcellular location">
    <subcellularLocation>
        <location evidence="1">Mitochondrion</location>
    </subcellularLocation>
</comment>
<dbReference type="NCBIfam" id="TIGR03421">
    <property type="entry name" value="FeS_CyaY"/>
    <property type="match status" value="1"/>
</dbReference>
<evidence type="ECO:0000256" key="11">
    <source>
        <dbReference type="ARBA" id="ARBA00023128"/>
    </source>
</evidence>
<dbReference type="GO" id="GO:0006826">
    <property type="term" value="P:iron ion transport"/>
    <property type="evidence" value="ECO:0007669"/>
    <property type="project" value="UniProtKB-KW"/>
</dbReference>
<dbReference type="PANTHER" id="PTHR16821">
    <property type="entry name" value="FRATAXIN"/>
    <property type="match status" value="1"/>
</dbReference>
<dbReference type="InterPro" id="IPR020895">
    <property type="entry name" value="Frataxin_CS"/>
</dbReference>
<dbReference type="EMBL" id="KV453853">
    <property type="protein sequence ID" value="ODV85145.1"/>
    <property type="molecule type" value="Genomic_DNA"/>
</dbReference>
<dbReference type="SMART" id="SM01219">
    <property type="entry name" value="Frataxin_Cyay"/>
    <property type="match status" value="1"/>
</dbReference>
<keyword evidence="14" id="KW-1185">Reference proteome</keyword>
<keyword evidence="8" id="KW-0560">Oxidoreductase</keyword>
<gene>
    <name evidence="13" type="ORF">CANARDRAFT_199102</name>
</gene>
<evidence type="ECO:0000256" key="5">
    <source>
        <dbReference type="ARBA" id="ARBA00022448"/>
    </source>
</evidence>
<dbReference type="SUPFAM" id="SSF55387">
    <property type="entry name" value="Frataxin/Nqo15-like"/>
    <property type="match status" value="1"/>
</dbReference>
<evidence type="ECO:0000256" key="6">
    <source>
        <dbReference type="ARBA" id="ARBA00022496"/>
    </source>
</evidence>
<dbReference type="GO" id="GO:0004322">
    <property type="term" value="F:ferroxidase activity"/>
    <property type="evidence" value="ECO:0007669"/>
    <property type="project" value="UniProtKB-EC"/>
</dbReference>
<evidence type="ECO:0000256" key="1">
    <source>
        <dbReference type="ARBA" id="ARBA00004173"/>
    </source>
</evidence>
<dbReference type="Pfam" id="PF01491">
    <property type="entry name" value="Frataxin_Cyay"/>
    <property type="match status" value="1"/>
</dbReference>
<dbReference type="Proteomes" id="UP000094801">
    <property type="component" value="Unassembled WGS sequence"/>
</dbReference>
<dbReference type="GO" id="GO:0034986">
    <property type="term" value="F:iron chaperone activity"/>
    <property type="evidence" value="ECO:0007669"/>
    <property type="project" value="TreeGrafter"/>
</dbReference>
<dbReference type="GO" id="GO:0008198">
    <property type="term" value="F:ferrous iron binding"/>
    <property type="evidence" value="ECO:0007669"/>
    <property type="project" value="TreeGrafter"/>
</dbReference>
<keyword evidence="11" id="KW-0496">Mitochondrion</keyword>
<keyword evidence="7" id="KW-0809">Transit peptide</keyword>
<evidence type="ECO:0000256" key="9">
    <source>
        <dbReference type="ARBA" id="ARBA00023004"/>
    </source>
</evidence>
<dbReference type="STRING" id="983967.A0A1E4T056"/>
<proteinExistence type="inferred from homology"/>
<dbReference type="InterPro" id="IPR017789">
    <property type="entry name" value="Frataxin"/>
</dbReference>
<evidence type="ECO:0000256" key="4">
    <source>
        <dbReference type="ARBA" id="ARBA00022434"/>
    </source>
</evidence>
<keyword evidence="6" id="KW-0410">Iron transport</keyword>
<keyword evidence="10" id="KW-0406">Ion transport</keyword>
<keyword evidence="9" id="KW-0408">Iron</keyword>
<evidence type="ECO:0000256" key="3">
    <source>
        <dbReference type="ARBA" id="ARBA00013107"/>
    </source>
</evidence>
<dbReference type="Gene3D" id="3.30.920.10">
    <property type="entry name" value="Frataxin/CyaY"/>
    <property type="match status" value="1"/>
</dbReference>
<comment type="similarity">
    <text evidence="2">Belongs to the frataxin family.</text>
</comment>
<name>A0A1E4T056_9ASCO</name>
<dbReference type="InterPro" id="IPR002908">
    <property type="entry name" value="Frataxin/CyaY"/>
</dbReference>
<dbReference type="PANTHER" id="PTHR16821:SF2">
    <property type="entry name" value="FRATAXIN, MITOCHONDRIAL"/>
    <property type="match status" value="1"/>
</dbReference>
<protein>
    <recommendedName>
        <fullName evidence="3">ferroxidase</fullName>
        <ecNumber evidence="3">1.16.3.1</ecNumber>
    </recommendedName>
</protein>
<organism evidence="13 14">
    <name type="scientific">[Candida] arabinofermentans NRRL YB-2248</name>
    <dbReference type="NCBI Taxonomy" id="983967"/>
    <lineage>
        <taxon>Eukaryota</taxon>
        <taxon>Fungi</taxon>
        <taxon>Dikarya</taxon>
        <taxon>Ascomycota</taxon>
        <taxon>Saccharomycotina</taxon>
        <taxon>Pichiomycetes</taxon>
        <taxon>Pichiales</taxon>
        <taxon>Pichiaceae</taxon>
        <taxon>Ogataea</taxon>
        <taxon>Ogataea/Candida clade</taxon>
    </lineage>
</organism>
<evidence type="ECO:0000313" key="13">
    <source>
        <dbReference type="EMBL" id="ODV85145.1"/>
    </source>
</evidence>
<accession>A0A1E4T056</accession>
<evidence type="ECO:0000256" key="2">
    <source>
        <dbReference type="ARBA" id="ARBA00008183"/>
    </source>
</evidence>
<evidence type="ECO:0000256" key="12">
    <source>
        <dbReference type="ARBA" id="ARBA00047990"/>
    </source>
</evidence>
<dbReference type="GO" id="GO:0008199">
    <property type="term" value="F:ferric iron binding"/>
    <property type="evidence" value="ECO:0007669"/>
    <property type="project" value="InterPro"/>
</dbReference>
<dbReference type="PROSITE" id="PS50810">
    <property type="entry name" value="FRATAXIN_2"/>
    <property type="match status" value="1"/>
</dbReference>
<comment type="catalytic activity">
    <reaction evidence="12">
        <text>4 Fe(2+) + O2 + 4 H(+) = 4 Fe(3+) + 2 H2O</text>
        <dbReference type="Rhea" id="RHEA:11148"/>
        <dbReference type="ChEBI" id="CHEBI:15377"/>
        <dbReference type="ChEBI" id="CHEBI:15378"/>
        <dbReference type="ChEBI" id="CHEBI:15379"/>
        <dbReference type="ChEBI" id="CHEBI:29033"/>
        <dbReference type="ChEBI" id="CHEBI:29034"/>
        <dbReference type="EC" id="1.16.3.1"/>
    </reaction>
</comment>
<dbReference type="GO" id="GO:0006879">
    <property type="term" value="P:intracellular iron ion homeostasis"/>
    <property type="evidence" value="ECO:0007669"/>
    <property type="project" value="UniProtKB-KW"/>
</dbReference>
<sequence>MAPAAICSTRSYFTSTTRNSLTRYHGFGTPITNINESHSNSIVQGQPRRWNSISASTDGSHVPESIRNLDLEAYHNAADDTLELIYCDLDTFFDSNNISTADVEESSGILTINTTEGSYVINKQPPNKQIWFSSPLSGPKRFDLLDGEWVSLRDNIKLYDILKEEMNQIYDDLEFSFSDSF</sequence>
<reference evidence="14" key="1">
    <citation type="submission" date="2016-04" db="EMBL/GenBank/DDBJ databases">
        <title>Comparative genomics of biotechnologically important yeasts.</title>
        <authorList>
            <consortium name="DOE Joint Genome Institute"/>
            <person name="Riley R."/>
            <person name="Haridas S."/>
            <person name="Wolfe K.H."/>
            <person name="Lopes M.R."/>
            <person name="Hittinger C.T."/>
            <person name="Goker M."/>
            <person name="Salamov A."/>
            <person name="Wisecaver J."/>
            <person name="Long T.M."/>
            <person name="Aerts A.L."/>
            <person name="Barry K."/>
            <person name="Choi C."/>
            <person name="Clum A."/>
            <person name="Coughlan A.Y."/>
            <person name="Deshpande S."/>
            <person name="Douglass A.P."/>
            <person name="Hanson S.J."/>
            <person name="Klenk H.-P."/>
            <person name="Labutti K."/>
            <person name="Lapidus A."/>
            <person name="Lindquist E."/>
            <person name="Lipzen A."/>
            <person name="Meier-Kolthoff J.P."/>
            <person name="Ohm R.A."/>
            <person name="Otillar R.P."/>
            <person name="Pangilinan J."/>
            <person name="Peng Y."/>
            <person name="Rokas A."/>
            <person name="Rosa C.A."/>
            <person name="Scheuner C."/>
            <person name="Sibirny A.A."/>
            <person name="Slot J.C."/>
            <person name="Stielow J.B."/>
            <person name="Sun H."/>
            <person name="Kurtzman C.P."/>
            <person name="Blackwell M."/>
            <person name="Grigoriev I.V."/>
            <person name="Jeffries T.W."/>
        </authorList>
    </citation>
    <scope>NUCLEOTIDE SEQUENCE [LARGE SCALE GENOMIC DNA]</scope>
    <source>
        <strain evidence="14">NRRL YB-2248</strain>
    </source>
</reference>
<dbReference type="GO" id="GO:0016226">
    <property type="term" value="P:iron-sulfur cluster assembly"/>
    <property type="evidence" value="ECO:0007669"/>
    <property type="project" value="InterPro"/>
</dbReference>
<dbReference type="NCBIfam" id="TIGR03422">
    <property type="entry name" value="mito_frataxin"/>
    <property type="match status" value="1"/>
</dbReference>
<keyword evidence="5" id="KW-0813">Transport</keyword>
<evidence type="ECO:0000256" key="8">
    <source>
        <dbReference type="ARBA" id="ARBA00023002"/>
    </source>
</evidence>
<dbReference type="InterPro" id="IPR036524">
    <property type="entry name" value="Frataxin/CyaY_sf"/>
</dbReference>
<dbReference type="GO" id="GO:0051537">
    <property type="term" value="F:2 iron, 2 sulfur cluster binding"/>
    <property type="evidence" value="ECO:0007669"/>
    <property type="project" value="TreeGrafter"/>
</dbReference>
<keyword evidence="4" id="KW-0409">Iron storage</keyword>
<dbReference type="AlphaFoldDB" id="A0A1E4T056"/>
<evidence type="ECO:0000256" key="7">
    <source>
        <dbReference type="ARBA" id="ARBA00022946"/>
    </source>
</evidence>
<dbReference type="EC" id="1.16.3.1" evidence="3"/>
<evidence type="ECO:0000313" key="14">
    <source>
        <dbReference type="Proteomes" id="UP000094801"/>
    </source>
</evidence>
<dbReference type="OrthoDB" id="1897642at2759"/>
<dbReference type="GO" id="GO:0005739">
    <property type="term" value="C:mitochondrion"/>
    <property type="evidence" value="ECO:0007669"/>
    <property type="project" value="UniProtKB-SubCell"/>
</dbReference>
<evidence type="ECO:0000256" key="10">
    <source>
        <dbReference type="ARBA" id="ARBA00023065"/>
    </source>
</evidence>